<dbReference type="InterPro" id="IPR015834">
    <property type="entry name" value="UCP016642"/>
</dbReference>
<gene>
    <name evidence="3" type="ORF">FNL38_101711</name>
</gene>
<evidence type="ECO:0000256" key="1">
    <source>
        <dbReference type="SAM" id="MobiDB-lite"/>
    </source>
</evidence>
<comment type="caution">
    <text evidence="3">The sequence shown here is derived from an EMBL/GenBank/DDBJ whole genome shotgun (WGS) entry which is preliminary data.</text>
</comment>
<keyword evidence="3" id="KW-0315">Glutamine amidotransferase</keyword>
<accession>A0A652YXY5</accession>
<evidence type="ECO:0000259" key="2">
    <source>
        <dbReference type="Pfam" id="PF09825"/>
    </source>
</evidence>
<dbReference type="SUPFAM" id="SSF52317">
    <property type="entry name" value="Class I glutamine amidotransferase-like"/>
    <property type="match status" value="1"/>
</dbReference>
<proteinExistence type="predicted"/>
<feature type="compositionally biased region" description="Polar residues" evidence="1">
    <location>
        <begin position="1"/>
        <end position="19"/>
    </location>
</feature>
<feature type="region of interest" description="Disordered" evidence="1">
    <location>
        <begin position="1"/>
        <end position="20"/>
    </location>
</feature>
<keyword evidence="3" id="KW-0808">Transferase</keyword>
<protein>
    <submittedName>
        <fullName evidence="3">Glutamine amidotransferase-like uncharacterized protein</fullName>
    </submittedName>
</protein>
<evidence type="ECO:0000313" key="3">
    <source>
        <dbReference type="EMBL" id="TYQ08340.1"/>
    </source>
</evidence>
<dbReference type="GO" id="GO:0016740">
    <property type="term" value="F:transferase activity"/>
    <property type="evidence" value="ECO:0007669"/>
    <property type="project" value="UniProtKB-KW"/>
</dbReference>
<dbReference type="EMBL" id="VNIQ01000001">
    <property type="protein sequence ID" value="TYQ08340.1"/>
    <property type="molecule type" value="Genomic_DNA"/>
</dbReference>
<reference evidence="3" key="1">
    <citation type="submission" date="2019-07" db="EMBL/GenBank/DDBJ databases">
        <title>Genomic Encyclopedia of Type Strains, Phase IV (KMG-IV): sequencing the most valuable type-strain genomes for metagenomic binning, comparative biology and taxonomic classification.</title>
        <authorList>
            <person name="Goeker M."/>
        </authorList>
    </citation>
    <scope>NUCLEOTIDE SEQUENCE</scope>
    <source>
        <strain evidence="3">DSM 44596</strain>
    </source>
</reference>
<sequence>MKWVSLSQNKTRRSTTYSTRPHPRALVYRGPASLPGCPEAVADLLSSSAWNFDVRFVGPDEELQIDDSTLHSAALYAQPGGGDLDRAFTHLRRHVPAIQQFVRSGGRYLGFCLGGYLAGRSPGFELFPGDADQYVALQNAEVHDTKGAVLEVDWSGQIEEMYFQDGPYFSLDRHYRDYYDSEAAILARYQNGSIAALKIDYGKGRVGVVGPHPEADESWYQGDGLRAPEHLATDLGYRLINAVMTR</sequence>
<dbReference type="AlphaFoldDB" id="A0A652YXY5"/>
<name>A0A652YXY5_NOCGL</name>
<feature type="domain" description="Biotin-protein ligase N-terminal" evidence="2">
    <location>
        <begin position="26"/>
        <end position="125"/>
    </location>
</feature>
<organism evidence="3">
    <name type="scientific">Nocardia globerula</name>
    <dbReference type="NCBI Taxonomy" id="1818"/>
    <lineage>
        <taxon>Bacteria</taxon>
        <taxon>Bacillati</taxon>
        <taxon>Actinomycetota</taxon>
        <taxon>Actinomycetes</taxon>
        <taxon>Mycobacteriales</taxon>
        <taxon>Nocardiaceae</taxon>
        <taxon>Nocardia</taxon>
    </lineage>
</organism>
<dbReference type="InterPro" id="IPR029062">
    <property type="entry name" value="Class_I_gatase-like"/>
</dbReference>
<dbReference type="Pfam" id="PF09825">
    <property type="entry name" value="BPL_N"/>
    <property type="match status" value="1"/>
</dbReference>
<dbReference type="Gene3D" id="3.40.50.880">
    <property type="match status" value="1"/>
</dbReference>
<dbReference type="PIRSF" id="PIRSF016642">
    <property type="entry name" value="UCP016642"/>
    <property type="match status" value="1"/>
</dbReference>
<dbReference type="InterPro" id="IPR019197">
    <property type="entry name" value="Biotin-prot_ligase_N"/>
</dbReference>